<keyword evidence="2" id="KW-1185">Reference proteome</keyword>
<reference evidence="1 2" key="1">
    <citation type="journal article" date="2019" name="Commun. Biol.">
        <title>The bagworm genome reveals a unique fibroin gene that provides high tensile strength.</title>
        <authorList>
            <person name="Kono N."/>
            <person name="Nakamura H."/>
            <person name="Ohtoshi R."/>
            <person name="Tomita M."/>
            <person name="Numata K."/>
            <person name="Arakawa K."/>
        </authorList>
    </citation>
    <scope>NUCLEOTIDE SEQUENCE [LARGE SCALE GENOMIC DNA]</scope>
</reference>
<accession>A0A4C1X203</accession>
<dbReference type="EMBL" id="BGZK01000691">
    <property type="protein sequence ID" value="GBP56384.1"/>
    <property type="molecule type" value="Genomic_DNA"/>
</dbReference>
<name>A0A4C1X203_EUMVA</name>
<comment type="caution">
    <text evidence="1">The sequence shown here is derived from an EMBL/GenBank/DDBJ whole genome shotgun (WGS) entry which is preliminary data.</text>
</comment>
<evidence type="ECO:0000313" key="1">
    <source>
        <dbReference type="EMBL" id="GBP56384.1"/>
    </source>
</evidence>
<organism evidence="1 2">
    <name type="scientific">Eumeta variegata</name>
    <name type="common">Bagworm moth</name>
    <name type="synonym">Eumeta japonica</name>
    <dbReference type="NCBI Taxonomy" id="151549"/>
    <lineage>
        <taxon>Eukaryota</taxon>
        <taxon>Metazoa</taxon>
        <taxon>Ecdysozoa</taxon>
        <taxon>Arthropoda</taxon>
        <taxon>Hexapoda</taxon>
        <taxon>Insecta</taxon>
        <taxon>Pterygota</taxon>
        <taxon>Neoptera</taxon>
        <taxon>Endopterygota</taxon>
        <taxon>Lepidoptera</taxon>
        <taxon>Glossata</taxon>
        <taxon>Ditrysia</taxon>
        <taxon>Tineoidea</taxon>
        <taxon>Psychidae</taxon>
        <taxon>Oiketicinae</taxon>
        <taxon>Eumeta</taxon>
    </lineage>
</organism>
<protein>
    <submittedName>
        <fullName evidence="1">Uncharacterized protein</fullName>
    </submittedName>
</protein>
<proteinExistence type="predicted"/>
<evidence type="ECO:0000313" key="2">
    <source>
        <dbReference type="Proteomes" id="UP000299102"/>
    </source>
</evidence>
<dbReference type="Proteomes" id="UP000299102">
    <property type="component" value="Unassembled WGS sequence"/>
</dbReference>
<gene>
    <name evidence="1" type="ORF">EVAR_32254_1</name>
</gene>
<sequence length="148" mass="15810">MESSSNVSFCSPITRRRCVLANSTAVSNNAPQCGHEGGSNIQASRTPPSLEVIPGQSNTVAVTEVGIVEISMISKREIKPAASPELAELEPHLAVSLNPFPCLKSSKANLVQSVNSKIGESLHPLFPEPSHAQIWNHPKSPTIPRMLP</sequence>
<dbReference type="AlphaFoldDB" id="A0A4C1X203"/>